<organism evidence="1 2">
    <name type="scientific">Cyclotella cryptica</name>
    <dbReference type="NCBI Taxonomy" id="29204"/>
    <lineage>
        <taxon>Eukaryota</taxon>
        <taxon>Sar</taxon>
        <taxon>Stramenopiles</taxon>
        <taxon>Ochrophyta</taxon>
        <taxon>Bacillariophyta</taxon>
        <taxon>Coscinodiscophyceae</taxon>
        <taxon>Thalassiosirophycidae</taxon>
        <taxon>Stephanodiscales</taxon>
        <taxon>Stephanodiscaceae</taxon>
        <taxon>Cyclotella</taxon>
    </lineage>
</organism>
<gene>
    <name evidence="1" type="ORF">HJC23_002720</name>
</gene>
<comment type="caution">
    <text evidence="1">The sequence shown here is derived from an EMBL/GenBank/DDBJ whole genome shotgun (WGS) entry which is preliminary data.</text>
</comment>
<protein>
    <recommendedName>
        <fullName evidence="3">Sulfotransferase domain-containing protein</fullName>
    </recommendedName>
</protein>
<dbReference type="Proteomes" id="UP001516023">
    <property type="component" value="Unassembled WGS sequence"/>
</dbReference>
<sequence>MLTWPPTPIYNENEHNSSIPNDSCFMARSNRIVTSRHRHINGPFINVGMPKMGSTSLHKYFCCGNYTSSHWECGKGKGLCADCMKDAVLTGSLPLKSCGNFQSFMQMDRDVFFPQIELLDQIHQESPNATFILMFRGMNDWFRSLYHWKASNISRHTFRDSRGKSFSERLTNANITGLPPGKGSNEREMSEFFCQHVNHIRKFVSSHPSHVLIELDIASPYVGVELEIIFGISQRCWGEANKNPALHDEKSDKVPNVCL</sequence>
<dbReference type="Pfam" id="PF17784">
    <property type="entry name" value="Sulfotransfer_4"/>
    <property type="match status" value="1"/>
</dbReference>
<evidence type="ECO:0000313" key="1">
    <source>
        <dbReference type="EMBL" id="KAL3785265.1"/>
    </source>
</evidence>
<dbReference type="Gene3D" id="3.40.50.300">
    <property type="entry name" value="P-loop containing nucleotide triphosphate hydrolases"/>
    <property type="match status" value="1"/>
</dbReference>
<dbReference type="AlphaFoldDB" id="A0ABD3PFP9"/>
<dbReference type="EMBL" id="JABMIG020000218">
    <property type="protein sequence ID" value="KAL3785265.1"/>
    <property type="molecule type" value="Genomic_DNA"/>
</dbReference>
<dbReference type="PANTHER" id="PTHR36978">
    <property type="entry name" value="P-LOOP CONTAINING NUCLEOTIDE TRIPHOSPHATE HYDROLASE"/>
    <property type="match status" value="1"/>
</dbReference>
<dbReference type="InterPro" id="IPR040632">
    <property type="entry name" value="Sulfotransfer_4"/>
</dbReference>
<dbReference type="SUPFAM" id="SSF52540">
    <property type="entry name" value="P-loop containing nucleoside triphosphate hydrolases"/>
    <property type="match status" value="1"/>
</dbReference>
<accession>A0ABD3PFP9</accession>
<dbReference type="InterPro" id="IPR027417">
    <property type="entry name" value="P-loop_NTPase"/>
</dbReference>
<name>A0ABD3PFP9_9STRA</name>
<proteinExistence type="predicted"/>
<evidence type="ECO:0000313" key="2">
    <source>
        <dbReference type="Proteomes" id="UP001516023"/>
    </source>
</evidence>
<dbReference type="PANTHER" id="PTHR36978:SF4">
    <property type="entry name" value="P-LOOP CONTAINING NUCLEOSIDE TRIPHOSPHATE HYDROLASE PROTEIN"/>
    <property type="match status" value="1"/>
</dbReference>
<evidence type="ECO:0008006" key="3">
    <source>
        <dbReference type="Google" id="ProtNLM"/>
    </source>
</evidence>
<reference evidence="1 2" key="1">
    <citation type="journal article" date="2020" name="G3 (Bethesda)">
        <title>Improved Reference Genome for Cyclotella cryptica CCMP332, a Model for Cell Wall Morphogenesis, Salinity Adaptation, and Lipid Production in Diatoms (Bacillariophyta).</title>
        <authorList>
            <person name="Roberts W.R."/>
            <person name="Downey K.M."/>
            <person name="Ruck E.C."/>
            <person name="Traller J.C."/>
            <person name="Alverson A.J."/>
        </authorList>
    </citation>
    <scope>NUCLEOTIDE SEQUENCE [LARGE SCALE GENOMIC DNA]</scope>
    <source>
        <strain evidence="1 2">CCMP332</strain>
    </source>
</reference>
<keyword evidence="2" id="KW-1185">Reference proteome</keyword>